<dbReference type="PROSITE" id="PS00671">
    <property type="entry name" value="D_2_HYDROXYACID_DH_3"/>
    <property type="match status" value="1"/>
</dbReference>
<dbReference type="InterPro" id="IPR050857">
    <property type="entry name" value="D-2-hydroxyacid_DH"/>
</dbReference>
<evidence type="ECO:0000259" key="6">
    <source>
        <dbReference type="Pfam" id="PF02826"/>
    </source>
</evidence>
<evidence type="ECO:0000256" key="2">
    <source>
        <dbReference type="ARBA" id="ARBA00023002"/>
    </source>
</evidence>
<organism evidence="7 8">
    <name type="scientific">Desulfuribacillus stibiiarsenatis</name>
    <dbReference type="NCBI Taxonomy" id="1390249"/>
    <lineage>
        <taxon>Bacteria</taxon>
        <taxon>Bacillati</taxon>
        <taxon>Bacillota</taxon>
        <taxon>Desulfuribacillia</taxon>
        <taxon>Desulfuribacillales</taxon>
        <taxon>Desulfuribacillaceae</taxon>
        <taxon>Desulfuribacillus</taxon>
    </lineage>
</organism>
<evidence type="ECO:0000256" key="3">
    <source>
        <dbReference type="ARBA" id="ARBA00023027"/>
    </source>
</evidence>
<dbReference type="Pfam" id="PF02826">
    <property type="entry name" value="2-Hacid_dh_C"/>
    <property type="match status" value="1"/>
</dbReference>
<gene>
    <name evidence="7" type="ORF">BHU72_05275</name>
</gene>
<protein>
    <recommendedName>
        <fullName evidence="9">Hydroxyacid dehydrogenase</fullName>
    </recommendedName>
</protein>
<dbReference type="SUPFAM" id="SSF52283">
    <property type="entry name" value="Formate/glycerate dehydrogenase catalytic domain-like"/>
    <property type="match status" value="1"/>
</dbReference>
<dbReference type="PANTHER" id="PTHR42789:SF1">
    <property type="entry name" value="D-ISOMER SPECIFIC 2-HYDROXYACID DEHYDROGENASE FAMILY PROTEIN (AFU_ORTHOLOGUE AFUA_6G10090)"/>
    <property type="match status" value="1"/>
</dbReference>
<evidence type="ECO:0008006" key="9">
    <source>
        <dbReference type="Google" id="ProtNLM"/>
    </source>
</evidence>
<evidence type="ECO:0000313" key="8">
    <source>
        <dbReference type="Proteomes" id="UP000095255"/>
    </source>
</evidence>
<evidence type="ECO:0000313" key="7">
    <source>
        <dbReference type="EMBL" id="OEH85498.1"/>
    </source>
</evidence>
<keyword evidence="3" id="KW-0520">NAD</keyword>
<accession>A0A1E5L638</accession>
<sequence>MKNKIVITTSSFAEYDKQPLNILKETYDQVELNPYGRKLTKDELIDFAQDATGIIAGTENYSGDVLEKLPKLKVLSRCGTGMDNVDISAANEKGIIVCNTPDAPTLPVAELTIGLMLDLLRNISISNSNVKNSNWLKHMGRLLQGKRVGIIGYGRIGKKVAELLLAFEAEVAYYDLFTHNKAPISYMSLDELLEWADIITLHCNASKTGEYLLGEKELKKMKRDAMIINTARGELIDEEALYATLINNQYFSAALDVFAEEPYNGKLIELPNIIVTPHIGSYARESRVAMEIEAVHNLCKGLINL</sequence>
<dbReference type="GO" id="GO:0047545">
    <property type="term" value="F:(S)-2-hydroxyglutarate dehydrogenase activity"/>
    <property type="evidence" value="ECO:0007669"/>
    <property type="project" value="UniProtKB-ARBA"/>
</dbReference>
<dbReference type="CDD" id="cd12172">
    <property type="entry name" value="PGDH_like_2"/>
    <property type="match status" value="1"/>
</dbReference>
<dbReference type="Pfam" id="PF00389">
    <property type="entry name" value="2-Hacid_dh"/>
    <property type="match status" value="1"/>
</dbReference>
<evidence type="ECO:0000256" key="1">
    <source>
        <dbReference type="ARBA" id="ARBA00005854"/>
    </source>
</evidence>
<dbReference type="GO" id="GO:0051287">
    <property type="term" value="F:NAD binding"/>
    <property type="evidence" value="ECO:0007669"/>
    <property type="project" value="InterPro"/>
</dbReference>
<dbReference type="Proteomes" id="UP000095255">
    <property type="component" value="Unassembled WGS sequence"/>
</dbReference>
<dbReference type="PANTHER" id="PTHR42789">
    <property type="entry name" value="D-ISOMER SPECIFIC 2-HYDROXYACID DEHYDROGENASE FAMILY PROTEIN (AFU_ORTHOLOGUE AFUA_6G10090)"/>
    <property type="match status" value="1"/>
</dbReference>
<dbReference type="InterPro" id="IPR006140">
    <property type="entry name" value="D-isomer_DH_NAD-bd"/>
</dbReference>
<dbReference type="RefSeq" id="WP_069702325.1">
    <property type="nucleotide sequence ID" value="NZ_MJAT01000022.1"/>
</dbReference>
<keyword evidence="2 4" id="KW-0560">Oxidoreductase</keyword>
<dbReference type="Gene3D" id="3.40.50.720">
    <property type="entry name" value="NAD(P)-binding Rossmann-like Domain"/>
    <property type="match status" value="2"/>
</dbReference>
<dbReference type="GO" id="GO:0004617">
    <property type="term" value="F:phosphoglycerate dehydrogenase activity"/>
    <property type="evidence" value="ECO:0007669"/>
    <property type="project" value="UniProtKB-ARBA"/>
</dbReference>
<keyword evidence="8" id="KW-1185">Reference proteome</keyword>
<comment type="similarity">
    <text evidence="1 4">Belongs to the D-isomer specific 2-hydroxyacid dehydrogenase family.</text>
</comment>
<name>A0A1E5L638_9FIRM</name>
<dbReference type="OrthoDB" id="9805416at2"/>
<proteinExistence type="inferred from homology"/>
<dbReference type="STRING" id="1390249.BHU72_05275"/>
<reference evidence="7 8" key="1">
    <citation type="submission" date="2016-09" db="EMBL/GenBank/DDBJ databases">
        <title>Desulfuribacillus arsenicus sp. nov., an obligately anaerobic, dissimilatory arsenic- and antimonate-reducing bacterium isolated from anoxic sediments.</title>
        <authorList>
            <person name="Abin C.A."/>
            <person name="Hollibaugh J.T."/>
        </authorList>
    </citation>
    <scope>NUCLEOTIDE SEQUENCE [LARGE SCALE GENOMIC DNA]</scope>
    <source>
        <strain evidence="7 8">MLFW-2</strain>
    </source>
</reference>
<dbReference type="EMBL" id="MJAT01000022">
    <property type="protein sequence ID" value="OEH85498.1"/>
    <property type="molecule type" value="Genomic_DNA"/>
</dbReference>
<dbReference type="SUPFAM" id="SSF51735">
    <property type="entry name" value="NAD(P)-binding Rossmann-fold domains"/>
    <property type="match status" value="1"/>
</dbReference>
<evidence type="ECO:0000259" key="5">
    <source>
        <dbReference type="Pfam" id="PF00389"/>
    </source>
</evidence>
<dbReference type="InterPro" id="IPR029753">
    <property type="entry name" value="D-isomer_DH_CS"/>
</dbReference>
<comment type="caution">
    <text evidence="7">The sequence shown here is derived from an EMBL/GenBank/DDBJ whole genome shotgun (WGS) entry which is preliminary data.</text>
</comment>
<dbReference type="GO" id="GO:0006564">
    <property type="term" value="P:L-serine biosynthetic process"/>
    <property type="evidence" value="ECO:0007669"/>
    <property type="project" value="UniProtKB-ARBA"/>
</dbReference>
<dbReference type="FunFam" id="3.40.50.720:FF:000041">
    <property type="entry name" value="D-3-phosphoglycerate dehydrogenase"/>
    <property type="match status" value="1"/>
</dbReference>
<dbReference type="InterPro" id="IPR006139">
    <property type="entry name" value="D-isomer_2_OHA_DH_cat_dom"/>
</dbReference>
<feature type="domain" description="D-isomer specific 2-hydroxyacid dehydrogenase NAD-binding" evidence="6">
    <location>
        <begin position="113"/>
        <end position="280"/>
    </location>
</feature>
<dbReference type="AlphaFoldDB" id="A0A1E5L638"/>
<feature type="domain" description="D-isomer specific 2-hydroxyacid dehydrogenase catalytic" evidence="5">
    <location>
        <begin position="16"/>
        <end position="302"/>
    </location>
</feature>
<evidence type="ECO:0000256" key="4">
    <source>
        <dbReference type="RuleBase" id="RU003719"/>
    </source>
</evidence>
<dbReference type="InterPro" id="IPR036291">
    <property type="entry name" value="NAD(P)-bd_dom_sf"/>
</dbReference>